<evidence type="ECO:0000313" key="3">
    <source>
        <dbReference type="Proteomes" id="UP001500191"/>
    </source>
</evidence>
<feature type="compositionally biased region" description="Basic and acidic residues" evidence="1">
    <location>
        <begin position="31"/>
        <end position="44"/>
    </location>
</feature>
<dbReference type="Proteomes" id="UP001500191">
    <property type="component" value="Unassembled WGS sequence"/>
</dbReference>
<evidence type="ECO:0000313" key="2">
    <source>
        <dbReference type="EMBL" id="GAA0504775.1"/>
    </source>
</evidence>
<proteinExistence type="predicted"/>
<feature type="region of interest" description="Disordered" evidence="1">
    <location>
        <begin position="23"/>
        <end position="53"/>
    </location>
</feature>
<sequence length="66" mass="7388">MKFRIVGETNGIRIIRTRLERLTHTAQAGRSDPESDPAKSEQRRTVGRGVGNPVVFRVVNRPYGSP</sequence>
<gene>
    <name evidence="2" type="ORF">GCM10008937_10640</name>
</gene>
<accession>A0ABP3LS75</accession>
<protein>
    <submittedName>
        <fullName evidence="2">Uncharacterized protein</fullName>
    </submittedName>
</protein>
<evidence type="ECO:0000256" key="1">
    <source>
        <dbReference type="SAM" id="MobiDB-lite"/>
    </source>
</evidence>
<comment type="caution">
    <text evidence="2">The sequence shown here is derived from an EMBL/GenBank/DDBJ whole genome shotgun (WGS) entry which is preliminary data.</text>
</comment>
<organism evidence="2 3">
    <name type="scientific">Deinococcus depolymerans</name>
    <dbReference type="NCBI Taxonomy" id="392408"/>
    <lineage>
        <taxon>Bacteria</taxon>
        <taxon>Thermotogati</taxon>
        <taxon>Deinococcota</taxon>
        <taxon>Deinococci</taxon>
        <taxon>Deinococcales</taxon>
        <taxon>Deinococcaceae</taxon>
        <taxon>Deinococcus</taxon>
    </lineage>
</organism>
<dbReference type="EMBL" id="BAAADB010000008">
    <property type="protein sequence ID" value="GAA0504775.1"/>
    <property type="molecule type" value="Genomic_DNA"/>
</dbReference>
<keyword evidence="3" id="KW-1185">Reference proteome</keyword>
<reference evidence="3" key="1">
    <citation type="journal article" date="2019" name="Int. J. Syst. Evol. Microbiol.">
        <title>The Global Catalogue of Microorganisms (GCM) 10K type strain sequencing project: providing services to taxonomists for standard genome sequencing and annotation.</title>
        <authorList>
            <consortium name="The Broad Institute Genomics Platform"/>
            <consortium name="The Broad Institute Genome Sequencing Center for Infectious Disease"/>
            <person name="Wu L."/>
            <person name="Ma J."/>
        </authorList>
    </citation>
    <scope>NUCLEOTIDE SEQUENCE [LARGE SCALE GENOMIC DNA]</scope>
    <source>
        <strain evidence="3">JCM 14368</strain>
    </source>
</reference>
<name>A0ABP3LS75_9DEIO</name>